<dbReference type="Proteomes" id="UP000429523">
    <property type="component" value="Unassembled WGS sequence"/>
</dbReference>
<reference evidence="17 18" key="1">
    <citation type="submission" date="2018-09" db="EMBL/GenBank/DDBJ databases">
        <title>Genomic investigation of the strawberry pathogen Phytophthora fragariae indicates pathogenicity is determined by transcriptional variation in three key races.</title>
        <authorList>
            <person name="Adams T.M."/>
            <person name="Armitage A.D."/>
            <person name="Sobczyk M.K."/>
            <person name="Bates H.J."/>
            <person name="Dunwell J.M."/>
            <person name="Nellist C.F."/>
            <person name="Harrison R.J."/>
        </authorList>
    </citation>
    <scope>NUCLEOTIDE SEQUENCE [LARGE SCALE GENOMIC DNA]</scope>
    <source>
        <strain evidence="9 13">A4</strain>
        <strain evidence="8 14">BC-1</strain>
        <strain evidence="7 18">BC-23</strain>
        <strain evidence="6 12">NOV-27</strain>
        <strain evidence="5 15">NOV-5</strain>
        <strain evidence="4 16">NOV-71</strain>
        <strain evidence="10 19">NOV-77</strain>
        <strain evidence="1 11">NOV-9</strain>
        <strain evidence="3 20">ONT-3</strain>
        <strain evidence="2 17">SCRP245</strain>
    </source>
</reference>
<sequence length="75" mass="7425">MRMAPSTTLSTSPTACCGLVPATAHLLTATAAVAMISALRFGIARPPCVLSSAAKSASSHALAPATSSVKEACHT</sequence>
<evidence type="ECO:0000313" key="7">
    <source>
        <dbReference type="EMBL" id="KAE9218207.1"/>
    </source>
</evidence>
<dbReference type="AlphaFoldDB" id="A0A6A3K8Y9"/>
<organism evidence="2 17">
    <name type="scientific">Phytophthora fragariae</name>
    <dbReference type="NCBI Taxonomy" id="53985"/>
    <lineage>
        <taxon>Eukaryota</taxon>
        <taxon>Sar</taxon>
        <taxon>Stramenopiles</taxon>
        <taxon>Oomycota</taxon>
        <taxon>Peronosporomycetes</taxon>
        <taxon>Peronosporales</taxon>
        <taxon>Peronosporaceae</taxon>
        <taxon>Phytophthora</taxon>
    </lineage>
</organism>
<evidence type="ECO:0000313" key="14">
    <source>
        <dbReference type="Proteomes" id="UP000440367"/>
    </source>
</evidence>
<dbReference type="EMBL" id="QXGC01000870">
    <property type="protein sequence ID" value="KAE9218207.1"/>
    <property type="molecule type" value="Genomic_DNA"/>
</dbReference>
<evidence type="ECO:0000313" key="11">
    <source>
        <dbReference type="Proteomes" id="UP000429523"/>
    </source>
</evidence>
<evidence type="ECO:0000313" key="1">
    <source>
        <dbReference type="EMBL" id="KAE8934190.1"/>
    </source>
</evidence>
<dbReference type="Proteomes" id="UP000441208">
    <property type="component" value="Unassembled WGS sequence"/>
</dbReference>
<evidence type="ECO:0000313" key="3">
    <source>
        <dbReference type="EMBL" id="KAE9101398.1"/>
    </source>
</evidence>
<dbReference type="EMBL" id="QXFY01000860">
    <property type="protein sequence ID" value="KAE9334144.1"/>
    <property type="molecule type" value="Genomic_DNA"/>
</dbReference>
<evidence type="ECO:0000313" key="6">
    <source>
        <dbReference type="EMBL" id="KAE9201963.1"/>
    </source>
</evidence>
<dbReference type="EMBL" id="QXFZ01000880">
    <property type="protein sequence ID" value="KAE9102274.1"/>
    <property type="molecule type" value="Genomic_DNA"/>
</dbReference>
<evidence type="ECO:0000313" key="4">
    <source>
        <dbReference type="EMBL" id="KAE9102274.1"/>
    </source>
</evidence>
<dbReference type="EMBL" id="QXGE01000829">
    <property type="protein sequence ID" value="KAE9302884.1"/>
    <property type="molecule type" value="Genomic_DNA"/>
</dbReference>
<dbReference type="EMBL" id="QXGB01000885">
    <property type="protein sequence ID" value="KAE9201963.1"/>
    <property type="molecule type" value="Genomic_DNA"/>
</dbReference>
<evidence type="ECO:0000313" key="18">
    <source>
        <dbReference type="Proteomes" id="UP000476176"/>
    </source>
</evidence>
<evidence type="ECO:0000313" key="16">
    <source>
        <dbReference type="Proteomes" id="UP000441208"/>
    </source>
</evidence>
<evidence type="ECO:0000313" key="19">
    <source>
        <dbReference type="Proteomes" id="UP000486351"/>
    </source>
</evidence>
<dbReference type="EMBL" id="QXFW01000835">
    <property type="protein sequence ID" value="KAE9001997.1"/>
    <property type="molecule type" value="Genomic_DNA"/>
</dbReference>
<evidence type="ECO:0000313" key="2">
    <source>
        <dbReference type="EMBL" id="KAE9001997.1"/>
    </source>
</evidence>
<keyword evidence="12" id="KW-1185">Reference proteome</keyword>
<dbReference type="EMBL" id="QXGF01000933">
    <property type="protein sequence ID" value="KAE8934190.1"/>
    <property type="molecule type" value="Genomic_DNA"/>
</dbReference>
<proteinExistence type="predicted"/>
<accession>A0A6A3K8Y9</accession>
<evidence type="ECO:0000313" key="20">
    <source>
        <dbReference type="Proteomes" id="UP000488956"/>
    </source>
</evidence>
<dbReference type="Proteomes" id="UP000486351">
    <property type="component" value="Unassembled WGS sequence"/>
</dbReference>
<dbReference type="Proteomes" id="UP000488956">
    <property type="component" value="Unassembled WGS sequence"/>
</dbReference>
<evidence type="ECO:0000313" key="5">
    <source>
        <dbReference type="EMBL" id="KAE9139832.1"/>
    </source>
</evidence>
<evidence type="ECO:0000313" key="15">
    <source>
        <dbReference type="Proteomes" id="UP000440732"/>
    </source>
</evidence>
<evidence type="ECO:0000313" key="9">
    <source>
        <dbReference type="EMBL" id="KAE9302884.1"/>
    </source>
</evidence>
<comment type="caution">
    <text evidence="2">The sequence shown here is derived from an EMBL/GenBank/DDBJ whole genome shotgun (WGS) entry which is preliminary data.</text>
</comment>
<dbReference type="Proteomes" id="UP000460718">
    <property type="component" value="Unassembled WGS sequence"/>
</dbReference>
<protein>
    <submittedName>
        <fullName evidence="2">Uncharacterized protein</fullName>
    </submittedName>
</protein>
<dbReference type="Proteomes" id="UP000440732">
    <property type="component" value="Unassembled WGS sequence"/>
</dbReference>
<evidence type="ECO:0000313" key="10">
    <source>
        <dbReference type="EMBL" id="KAE9334144.1"/>
    </source>
</evidence>
<evidence type="ECO:0000313" key="8">
    <source>
        <dbReference type="EMBL" id="KAE9220649.1"/>
    </source>
</evidence>
<gene>
    <name evidence="9" type="ORF">PF001_g13811</name>
    <name evidence="8" type="ORF">PF002_g15827</name>
    <name evidence="7" type="ORF">PF004_g13933</name>
    <name evidence="6" type="ORF">PF005_g14759</name>
    <name evidence="5" type="ORF">PF006_g13663</name>
    <name evidence="4" type="ORF">PF007_g14826</name>
    <name evidence="10" type="ORF">PF008_g14116</name>
    <name evidence="1" type="ORF">PF009_g15826</name>
    <name evidence="3" type="ORF">PF010_g14466</name>
    <name evidence="2" type="ORF">PF011_g13496</name>
</gene>
<dbReference type="Proteomes" id="UP000437068">
    <property type="component" value="Unassembled WGS sequence"/>
</dbReference>
<evidence type="ECO:0000313" key="12">
    <source>
        <dbReference type="Proteomes" id="UP000433483"/>
    </source>
</evidence>
<dbReference type="EMBL" id="QXGA01000821">
    <property type="protein sequence ID" value="KAE9139832.1"/>
    <property type="molecule type" value="Genomic_DNA"/>
</dbReference>
<dbReference type="EMBL" id="QXFX01000895">
    <property type="protein sequence ID" value="KAE9101398.1"/>
    <property type="molecule type" value="Genomic_DNA"/>
</dbReference>
<evidence type="ECO:0000313" key="13">
    <source>
        <dbReference type="Proteomes" id="UP000437068"/>
    </source>
</evidence>
<dbReference type="Proteomes" id="UP000433483">
    <property type="component" value="Unassembled WGS sequence"/>
</dbReference>
<dbReference type="Proteomes" id="UP000476176">
    <property type="component" value="Unassembled WGS sequence"/>
</dbReference>
<dbReference type="Proteomes" id="UP000440367">
    <property type="component" value="Unassembled WGS sequence"/>
</dbReference>
<evidence type="ECO:0000313" key="17">
    <source>
        <dbReference type="Proteomes" id="UP000460718"/>
    </source>
</evidence>
<dbReference type="EMBL" id="QXGD01000907">
    <property type="protein sequence ID" value="KAE9220649.1"/>
    <property type="molecule type" value="Genomic_DNA"/>
</dbReference>
<name>A0A6A3K8Y9_9STRA</name>